<dbReference type="RefSeq" id="WP_116467511.1">
    <property type="nucleotide sequence ID" value="NZ_QENQ01000001.1"/>
</dbReference>
<evidence type="ECO:0000313" key="3">
    <source>
        <dbReference type="EMBL" id="PVX28056.1"/>
    </source>
</evidence>
<keyword evidence="4" id="KW-1185">Reference proteome</keyword>
<protein>
    <submittedName>
        <fullName evidence="3">ABC transporter</fullName>
    </submittedName>
</protein>
<dbReference type="AlphaFoldDB" id="A0A2U0S9K8"/>
<proteinExistence type="predicted"/>
<feature type="signal peptide" evidence="1">
    <location>
        <begin position="1"/>
        <end position="18"/>
    </location>
</feature>
<dbReference type="InterPro" id="IPR005586">
    <property type="entry name" value="ABC_trans_aux"/>
</dbReference>
<name>A0A2U0S9K8_9SPHN</name>
<dbReference type="SUPFAM" id="SSF159594">
    <property type="entry name" value="XCC0632-like"/>
    <property type="match status" value="1"/>
</dbReference>
<gene>
    <name evidence="3" type="ORF">DD559_00750</name>
</gene>
<dbReference type="Gene3D" id="3.40.50.10610">
    <property type="entry name" value="ABC-type transport auxiliary lipoprotein component"/>
    <property type="match status" value="1"/>
</dbReference>
<sequence>MKKPAIAAALLAAVPLSACISFGAKPPPSLLTLQPAAALPAGAVQQSADVKAVAIAPINAPQELATTRVPVHSGPNGTTIAYVKEAQWVEGPASLFGRLLADTIAARTGRIVLSRRQSLTTPSASLGGDLRAFGVDAARMEAVVTFDAAIGREGAQGFERRRFEARVPVQAIENASIGPALNQAANQVAAEVADWLGK</sequence>
<dbReference type="OrthoDB" id="7391077at2"/>
<feature type="chain" id="PRO_5015465059" evidence="1">
    <location>
        <begin position="19"/>
        <end position="198"/>
    </location>
</feature>
<dbReference type="Pfam" id="PF03886">
    <property type="entry name" value="ABC_trans_aux"/>
    <property type="match status" value="1"/>
</dbReference>
<dbReference type="Proteomes" id="UP000245890">
    <property type="component" value="Unassembled WGS sequence"/>
</dbReference>
<dbReference type="EMBL" id="QENQ01000001">
    <property type="protein sequence ID" value="PVX28056.1"/>
    <property type="molecule type" value="Genomic_DNA"/>
</dbReference>
<feature type="domain" description="ABC-type transport auxiliary lipoprotein component" evidence="2">
    <location>
        <begin position="37"/>
        <end position="193"/>
    </location>
</feature>
<evidence type="ECO:0000256" key="1">
    <source>
        <dbReference type="SAM" id="SignalP"/>
    </source>
</evidence>
<evidence type="ECO:0000259" key="2">
    <source>
        <dbReference type="Pfam" id="PF03886"/>
    </source>
</evidence>
<evidence type="ECO:0000313" key="4">
    <source>
        <dbReference type="Proteomes" id="UP000245890"/>
    </source>
</evidence>
<comment type="caution">
    <text evidence="3">The sequence shown here is derived from an EMBL/GenBank/DDBJ whole genome shotgun (WGS) entry which is preliminary data.</text>
</comment>
<reference evidence="3 4" key="1">
    <citation type="submission" date="2018-05" db="EMBL/GenBank/DDBJ databases">
        <title>Description of Sphingomonas pokkalii sp nov, isolated from the rhizosphere of saline tolerant pokkali rice and its draft genome analysis.</title>
        <authorList>
            <person name="Menon R."/>
            <person name="Kumari S."/>
            <person name="Rameshkumar N."/>
        </authorList>
    </citation>
    <scope>NUCLEOTIDE SEQUENCE [LARGE SCALE GENOMIC DNA]</scope>
    <source>
        <strain evidence="3 4">L3B27</strain>
    </source>
</reference>
<accession>A0A2U0S9K8</accession>
<keyword evidence="1" id="KW-0732">Signal</keyword>
<organism evidence="3 4">
    <name type="scientific">Sphingomonas pokkalii</name>
    <dbReference type="NCBI Taxonomy" id="2175090"/>
    <lineage>
        <taxon>Bacteria</taxon>
        <taxon>Pseudomonadati</taxon>
        <taxon>Pseudomonadota</taxon>
        <taxon>Alphaproteobacteria</taxon>
        <taxon>Sphingomonadales</taxon>
        <taxon>Sphingomonadaceae</taxon>
        <taxon>Sphingomonas</taxon>
    </lineage>
</organism>